<feature type="transmembrane region" description="Helical" evidence="1">
    <location>
        <begin position="78"/>
        <end position="96"/>
    </location>
</feature>
<evidence type="ECO:0000313" key="3">
    <source>
        <dbReference type="Proteomes" id="UP001304534"/>
    </source>
</evidence>
<organism evidence="2 3">
    <name type="scientific">Xanthomonas dyei</name>
    <dbReference type="NCBI Taxonomy" id="743699"/>
    <lineage>
        <taxon>Bacteria</taxon>
        <taxon>Pseudomonadati</taxon>
        <taxon>Pseudomonadota</taxon>
        <taxon>Gammaproteobacteria</taxon>
        <taxon>Lysobacterales</taxon>
        <taxon>Lysobacteraceae</taxon>
        <taxon>Xanthomonas</taxon>
    </lineage>
</organism>
<dbReference type="RefSeq" id="WP_316692504.1">
    <property type="nucleotide sequence ID" value="NZ_CP103837.1"/>
</dbReference>
<proteinExistence type="predicted"/>
<dbReference type="EMBL" id="CP103840">
    <property type="protein sequence ID" value="WOB28531.1"/>
    <property type="molecule type" value="Genomic_DNA"/>
</dbReference>
<protein>
    <recommendedName>
        <fullName evidence="4">DUF5673 domain-containing protein</fullName>
    </recommendedName>
</protein>
<evidence type="ECO:0000313" key="2">
    <source>
        <dbReference type="EMBL" id="WOB28531.1"/>
    </source>
</evidence>
<name>A0ABZ0DE18_9XANT</name>
<dbReference type="GeneID" id="95583369"/>
<accession>A0ABZ0DE18</accession>
<gene>
    <name evidence="2" type="ORF">NYR99_05815</name>
</gene>
<reference evidence="2 3" key="1">
    <citation type="submission" date="2022-08" db="EMBL/GenBank/DDBJ databases">
        <title>Whole genome sequencing-based tracing of a 2022 introduction and outbreak of Xanthomonas hortorum pv. pelargonii.</title>
        <authorList>
            <person name="Iruegas-Bocardo F."/>
            <person name="Weisberg A.K."/>
            <person name="Riutta E.R."/>
            <person name="Kilday K."/>
            <person name="Bonkowski J.C."/>
            <person name="Creswell T."/>
            <person name="Daughtrey M.L."/>
            <person name="Rane K."/>
            <person name="Grunwald N.J."/>
            <person name="Chang J.H."/>
            <person name="Putnam M.L."/>
        </authorList>
    </citation>
    <scope>NUCLEOTIDE SEQUENCE [LARGE SCALE GENOMIC DNA]</scope>
    <source>
        <strain evidence="2 3">22-325</strain>
    </source>
</reference>
<feature type="transmembrane region" description="Helical" evidence="1">
    <location>
        <begin position="40"/>
        <end position="57"/>
    </location>
</feature>
<feature type="transmembrane region" description="Helical" evidence="1">
    <location>
        <begin position="7"/>
        <end position="28"/>
    </location>
</feature>
<dbReference type="Proteomes" id="UP001304534">
    <property type="component" value="Chromosome"/>
</dbReference>
<keyword evidence="1" id="KW-0472">Membrane</keyword>
<sequence>MPKPKLFALLKVASIFVMMGLILLSLFTEFIPAEFLQGRYWKWPALVVGILLTMLLHRRNRRLGLSLELDGEGRVTKVAMFFGMPVMMGFLFWLLLAKTLPWLLTLTFGSEFEEAYVMQTYYQSSAGCKYQLRGGPVEHAFPNYLCINEVSYLRYPDQQIAVTLKGERSFLGSRVSKIYGPQ</sequence>
<keyword evidence="1" id="KW-0812">Transmembrane</keyword>
<keyword evidence="3" id="KW-1185">Reference proteome</keyword>
<keyword evidence="1" id="KW-1133">Transmembrane helix</keyword>
<evidence type="ECO:0008006" key="4">
    <source>
        <dbReference type="Google" id="ProtNLM"/>
    </source>
</evidence>
<evidence type="ECO:0000256" key="1">
    <source>
        <dbReference type="SAM" id="Phobius"/>
    </source>
</evidence>